<evidence type="ECO:0000256" key="2">
    <source>
        <dbReference type="ARBA" id="ARBA00022801"/>
    </source>
</evidence>
<dbReference type="InterPro" id="IPR037031">
    <property type="entry name" value="AstB_sf"/>
</dbReference>
<dbReference type="PANTHER" id="PTHR30420">
    <property type="entry name" value="N-SUCCINYLARGININE DIHYDROLASE"/>
    <property type="match status" value="1"/>
</dbReference>
<evidence type="ECO:0000313" key="4">
    <source>
        <dbReference type="EMBL" id="MBK1875977.1"/>
    </source>
</evidence>
<dbReference type="Gene3D" id="3.75.10.20">
    <property type="entry name" value="Succinylarginine dihydrolase"/>
    <property type="match status" value="1"/>
</dbReference>
<dbReference type="InterPro" id="IPR007079">
    <property type="entry name" value="SuccinylArg_d-Hdrlase_AstB"/>
</dbReference>
<evidence type="ECO:0000256" key="1">
    <source>
        <dbReference type="ARBA" id="ARBA00022503"/>
    </source>
</evidence>
<keyword evidence="2 4" id="KW-0378">Hydrolase</keyword>
<dbReference type="PANTHER" id="PTHR30420:SF2">
    <property type="entry name" value="N-SUCCINYLARGININE DIHYDROLASE"/>
    <property type="match status" value="1"/>
</dbReference>
<keyword evidence="5" id="KW-1185">Reference proteome</keyword>
<dbReference type="GO" id="GO:0009015">
    <property type="term" value="F:N-succinylarginine dihydrolase activity"/>
    <property type="evidence" value="ECO:0007669"/>
    <property type="project" value="UniProtKB-UniRule"/>
</dbReference>
<proteinExistence type="inferred from homology"/>
<accession>A0A934VN89</accession>
<dbReference type="NCBIfam" id="TIGR03241">
    <property type="entry name" value="arg_catab_astB"/>
    <property type="match status" value="1"/>
</dbReference>
<dbReference type="EC" id="3.5.3.23" evidence="3"/>
<evidence type="ECO:0000313" key="5">
    <source>
        <dbReference type="Proteomes" id="UP000617628"/>
    </source>
</evidence>
<sequence>MYQEINFDGLVGPTHNYAGLSQGNVASVANKSAVSQPKAAALQGLGKMKFLAELGVPQAILPPLERPSVHWLRRLGIEKSKDEDVLEYASRNCPCLLAAASSASSMWTANAATVAPSCDTSDGKLHLTPANLSSKLHRAIEAEETYTVLRTIFQDTSKFQVHEPLHGGQAMRDEGAANHTRLTRSFGESGLHLFVYGVSSQSDSLPRPTRFPARQTLEASHSIARLHRLTPTQKVFLQQSPEAIDAGVFHNDVISVGHLSTLLYHEKAFIDGPRAIDSLGKAFNGSLVPIEIREADVSLSQAVSSYLFNSQIVSLPEGGLAVIAPSECEQIEATRQALGKIVVASDNQIREVHYLNLKESMRNGGGPACLRQRVVMNQEERDSLNGRVLLDDRLFNELTAWVEKHYRDELSSEDLADPQLLTECRTALDDLTSILRLGNLYEFQN</sequence>
<dbReference type="RefSeq" id="WP_200354193.1">
    <property type="nucleotide sequence ID" value="NZ_JAENIL010000005.1"/>
</dbReference>
<gene>
    <name evidence="4" type="primary">astB</name>
    <name evidence="4" type="ORF">JIN87_03795</name>
</gene>
<protein>
    <recommendedName>
        <fullName evidence="3">N-succinylarginine dihydrolase</fullName>
        <ecNumber evidence="3">3.5.3.23</ecNumber>
    </recommendedName>
</protein>
<evidence type="ECO:0000256" key="3">
    <source>
        <dbReference type="NCBIfam" id="TIGR03241"/>
    </source>
</evidence>
<keyword evidence="1" id="KW-0056">Arginine metabolism</keyword>
<dbReference type="Pfam" id="PF04996">
    <property type="entry name" value="AstB"/>
    <property type="match status" value="1"/>
</dbReference>
<dbReference type="HAMAP" id="MF_01172">
    <property type="entry name" value="AstB"/>
    <property type="match status" value="1"/>
</dbReference>
<dbReference type="NCBIfam" id="NF009789">
    <property type="entry name" value="PRK13281.1"/>
    <property type="match status" value="1"/>
</dbReference>
<dbReference type="SUPFAM" id="SSF55909">
    <property type="entry name" value="Pentein"/>
    <property type="match status" value="1"/>
</dbReference>
<reference evidence="4" key="1">
    <citation type="submission" date="2021-01" db="EMBL/GenBank/DDBJ databases">
        <title>Modified the classification status of verrucomicrobia.</title>
        <authorList>
            <person name="Feng X."/>
        </authorList>
    </citation>
    <scope>NUCLEOTIDE SEQUENCE</scope>
    <source>
        <strain evidence="4">KCTC 13126</strain>
    </source>
</reference>
<name>A0A934VN89_9BACT</name>
<dbReference type="Proteomes" id="UP000617628">
    <property type="component" value="Unassembled WGS sequence"/>
</dbReference>
<dbReference type="EMBL" id="JAENIL010000005">
    <property type="protein sequence ID" value="MBK1875977.1"/>
    <property type="molecule type" value="Genomic_DNA"/>
</dbReference>
<dbReference type="GO" id="GO:0006527">
    <property type="term" value="P:L-arginine catabolic process"/>
    <property type="evidence" value="ECO:0007669"/>
    <property type="project" value="UniProtKB-UniRule"/>
</dbReference>
<dbReference type="AlphaFoldDB" id="A0A934VN89"/>
<organism evidence="4 5">
    <name type="scientific">Pelagicoccus mobilis</name>
    <dbReference type="NCBI Taxonomy" id="415221"/>
    <lineage>
        <taxon>Bacteria</taxon>
        <taxon>Pseudomonadati</taxon>
        <taxon>Verrucomicrobiota</taxon>
        <taxon>Opitutia</taxon>
        <taxon>Puniceicoccales</taxon>
        <taxon>Pelagicoccaceae</taxon>
        <taxon>Pelagicoccus</taxon>
    </lineage>
</organism>
<comment type="caution">
    <text evidence="4">The sequence shown here is derived from an EMBL/GenBank/DDBJ whole genome shotgun (WGS) entry which is preliminary data.</text>
</comment>